<comment type="subcellular location">
    <subcellularLocation>
        <location evidence="1">Secreted</location>
    </subcellularLocation>
</comment>
<gene>
    <name evidence="12" type="ORF">Ga0074115_10614</name>
    <name evidence="13" type="ORF">Ga0076813_15544</name>
</gene>
<evidence type="ECO:0000313" key="13">
    <source>
        <dbReference type="EMBL" id="KRT59546.1"/>
    </source>
</evidence>
<dbReference type="Proteomes" id="UP000051634">
    <property type="component" value="Unassembled WGS sequence"/>
</dbReference>
<dbReference type="PANTHER" id="PTHR11954">
    <property type="entry name" value="D-DOPACHROME DECARBOXYLASE"/>
    <property type="match status" value="1"/>
</dbReference>
<evidence type="ECO:0000313" key="15">
    <source>
        <dbReference type="Proteomes" id="UP000051634"/>
    </source>
</evidence>
<keyword evidence="2" id="KW-0202">Cytokine</keyword>
<dbReference type="Gene3D" id="3.30.429.10">
    <property type="entry name" value="Macrophage Migration Inhibitory Factor"/>
    <property type="match status" value="1"/>
</dbReference>
<dbReference type="EC" id="5.3.3.12" evidence="7"/>
<keyword evidence="3" id="KW-0964">Secreted</keyword>
<dbReference type="EMBL" id="LMXI01000140">
    <property type="protein sequence ID" value="KRT59546.1"/>
    <property type="molecule type" value="Genomic_DNA"/>
</dbReference>
<evidence type="ECO:0000256" key="9">
    <source>
        <dbReference type="ARBA" id="ARBA00041631"/>
    </source>
</evidence>
<protein>
    <recommendedName>
        <fullName evidence="11">L-dopachrome isomerase</fullName>
        <ecNumber evidence="8">5.3.2.1</ecNumber>
        <ecNumber evidence="7">5.3.3.12</ecNumber>
    </recommendedName>
    <alternativeName>
        <fullName evidence="9">L-dopachrome tautomerase</fullName>
    </alternativeName>
    <alternativeName>
        <fullName evidence="10">Phenylpyruvate tautomerase</fullName>
    </alternativeName>
</protein>
<dbReference type="EMBL" id="LDXT01000096">
    <property type="protein sequence ID" value="KRT53580.1"/>
    <property type="molecule type" value="Genomic_DNA"/>
</dbReference>
<dbReference type="PANTHER" id="PTHR11954:SF6">
    <property type="entry name" value="MACROPHAGE MIGRATION INHIBITORY FACTOR"/>
    <property type="match status" value="1"/>
</dbReference>
<proteinExistence type="predicted"/>
<evidence type="ECO:0000256" key="4">
    <source>
        <dbReference type="ARBA" id="ARBA00023235"/>
    </source>
</evidence>
<accession>A0A0T5YSR4</accession>
<keyword evidence="4" id="KW-0413">Isomerase</keyword>
<reference evidence="14 15" key="1">
    <citation type="submission" date="2015-11" db="EMBL/GenBank/DDBJ databases">
        <title>The genome of Candidatus Endoriftia persephone in Ridgeia piscesae and population structure of the North Eastern Pacific vestimentiferan symbionts.</title>
        <authorList>
            <person name="Perez M."/>
            <person name="Juniper K.S."/>
        </authorList>
    </citation>
    <scope>NUCLEOTIDE SEQUENCE [LARGE SCALE GENOMIC DNA]</scope>
    <source>
        <strain evidence="13">Ind10</strain>
        <strain evidence="12">Ind11</strain>
    </source>
</reference>
<dbReference type="GO" id="GO:0005125">
    <property type="term" value="F:cytokine activity"/>
    <property type="evidence" value="ECO:0007669"/>
    <property type="project" value="UniProtKB-KW"/>
</dbReference>
<keyword evidence="15" id="KW-1185">Reference proteome</keyword>
<dbReference type="GO" id="GO:0004167">
    <property type="term" value="F:dopachrome isomerase activity"/>
    <property type="evidence" value="ECO:0007669"/>
    <property type="project" value="UniProtKB-EC"/>
</dbReference>
<evidence type="ECO:0000256" key="1">
    <source>
        <dbReference type="ARBA" id="ARBA00004613"/>
    </source>
</evidence>
<evidence type="ECO:0000256" key="10">
    <source>
        <dbReference type="ARBA" id="ARBA00041912"/>
    </source>
</evidence>
<dbReference type="RefSeq" id="WP_057955229.1">
    <property type="nucleotide sequence ID" value="NZ_KQ556872.1"/>
</dbReference>
<name>A0A0T5YSR4_9GAMM</name>
<comment type="catalytic activity">
    <reaction evidence="5">
        <text>3-phenylpyruvate = enol-phenylpyruvate</text>
        <dbReference type="Rhea" id="RHEA:17097"/>
        <dbReference type="ChEBI" id="CHEBI:16815"/>
        <dbReference type="ChEBI" id="CHEBI:18005"/>
        <dbReference type="EC" id="5.3.2.1"/>
    </reaction>
</comment>
<evidence type="ECO:0000256" key="8">
    <source>
        <dbReference type="ARBA" id="ARBA00039086"/>
    </source>
</evidence>
<comment type="caution">
    <text evidence="12">The sequence shown here is derived from an EMBL/GenBank/DDBJ whole genome shotgun (WGS) entry which is preliminary data.</text>
</comment>
<evidence type="ECO:0000256" key="2">
    <source>
        <dbReference type="ARBA" id="ARBA00022514"/>
    </source>
</evidence>
<dbReference type="SUPFAM" id="SSF55331">
    <property type="entry name" value="Tautomerase/MIF"/>
    <property type="match status" value="1"/>
</dbReference>
<organism evidence="12 15">
    <name type="scientific">endosymbiont of Ridgeia piscesae</name>
    <dbReference type="NCBI Taxonomy" id="54398"/>
    <lineage>
        <taxon>Bacteria</taxon>
        <taxon>Pseudomonadati</taxon>
        <taxon>Pseudomonadota</taxon>
        <taxon>Gammaproteobacteria</taxon>
        <taxon>sulfur-oxidizing symbionts</taxon>
    </lineage>
</organism>
<dbReference type="InterPro" id="IPR014347">
    <property type="entry name" value="Tautomerase/MIF_sf"/>
</dbReference>
<evidence type="ECO:0000256" key="3">
    <source>
        <dbReference type="ARBA" id="ARBA00022525"/>
    </source>
</evidence>
<evidence type="ECO:0000256" key="6">
    <source>
        <dbReference type="ARBA" id="ARBA00036823"/>
    </source>
</evidence>
<dbReference type="Pfam" id="PF01187">
    <property type="entry name" value="MIF"/>
    <property type="match status" value="1"/>
</dbReference>
<comment type="catalytic activity">
    <reaction evidence="6">
        <text>L-dopachrome = 5,6-dihydroxyindole-2-carboxylate</text>
        <dbReference type="Rhea" id="RHEA:13041"/>
        <dbReference type="ChEBI" id="CHEBI:16875"/>
        <dbReference type="ChEBI" id="CHEBI:57509"/>
        <dbReference type="EC" id="5.3.3.12"/>
    </reaction>
</comment>
<dbReference type="OrthoDB" id="5769863at2"/>
<dbReference type="InterPro" id="IPR001398">
    <property type="entry name" value="Macrophage_inhib_fac"/>
</dbReference>
<evidence type="ECO:0000256" key="11">
    <source>
        <dbReference type="ARBA" id="ARBA00042730"/>
    </source>
</evidence>
<evidence type="ECO:0000256" key="5">
    <source>
        <dbReference type="ARBA" id="ARBA00036735"/>
    </source>
</evidence>
<evidence type="ECO:0000256" key="7">
    <source>
        <dbReference type="ARBA" id="ARBA00038932"/>
    </source>
</evidence>
<dbReference type="GO" id="GO:0005615">
    <property type="term" value="C:extracellular space"/>
    <property type="evidence" value="ECO:0007669"/>
    <property type="project" value="UniProtKB-KW"/>
</dbReference>
<dbReference type="EC" id="5.3.2.1" evidence="8"/>
<dbReference type="Proteomes" id="UP000051276">
    <property type="component" value="Unassembled WGS sequence"/>
</dbReference>
<sequence length="116" mass="13090">MPLLKIQTNQPIEPDQHKSLLRKASAEITALLGKPERFVMVSLEQNPEMLFAGSDAPLAYLELKSIGLPGERTREFSDALCHLIADRLGISAERIYIEFADAQRHLWGWNGATFER</sequence>
<evidence type="ECO:0000313" key="12">
    <source>
        <dbReference type="EMBL" id="KRT53580.1"/>
    </source>
</evidence>
<dbReference type="STRING" id="54398.Ga0074115_10614"/>
<dbReference type="GO" id="GO:0050178">
    <property type="term" value="F:phenylpyruvate tautomerase activity"/>
    <property type="evidence" value="ECO:0007669"/>
    <property type="project" value="UniProtKB-EC"/>
</dbReference>
<evidence type="ECO:0000313" key="14">
    <source>
        <dbReference type="Proteomes" id="UP000051276"/>
    </source>
</evidence>
<dbReference type="AlphaFoldDB" id="A0A0T5YSR4"/>